<dbReference type="AlphaFoldDB" id="A0A0K1QBM3"/>
<protein>
    <submittedName>
        <fullName evidence="4">Secreted alkaline phosphatase</fullName>
    </submittedName>
</protein>
<dbReference type="PANTHER" id="PTHR43606">
    <property type="entry name" value="PHOSPHATASE, PUTATIVE (AFU_ORTHOLOGUE AFUA_6G08710)-RELATED"/>
    <property type="match status" value="1"/>
</dbReference>
<organism evidence="4 5">
    <name type="scientific">Labilithrix luteola</name>
    <dbReference type="NCBI Taxonomy" id="1391654"/>
    <lineage>
        <taxon>Bacteria</taxon>
        <taxon>Pseudomonadati</taxon>
        <taxon>Myxococcota</taxon>
        <taxon>Polyangia</taxon>
        <taxon>Polyangiales</taxon>
        <taxon>Labilitrichaceae</taxon>
        <taxon>Labilithrix</taxon>
    </lineage>
</organism>
<dbReference type="SUPFAM" id="SSF56300">
    <property type="entry name" value="Metallo-dependent phosphatases"/>
    <property type="match status" value="1"/>
</dbReference>
<evidence type="ECO:0000313" key="4">
    <source>
        <dbReference type="EMBL" id="AKV03149.1"/>
    </source>
</evidence>
<dbReference type="OrthoDB" id="327733at2"/>
<dbReference type="InterPro" id="IPR038607">
    <property type="entry name" value="PhoD-like_sf"/>
</dbReference>
<evidence type="ECO:0000256" key="1">
    <source>
        <dbReference type="SAM" id="MobiDB-lite"/>
    </source>
</evidence>
<sequence>MREQRRYPIVRGPSPLRFDRRTLLSGVLGALATKGVTSALALSGGATSGCSPGTRQVRGRSSRTGAPEPSWGLQIGDVTDKSAVVWSRSDRPSHMVVQWSTSPSYAAAVTREVRGALADADGDFTAKVRLPDLPSDTRLFCRARFDAERSSPWIEGAFSTAPAENEARDVVFAWSADTNGQGWGIDPSRGGMPAFSALLDRAPDFFVSCGDAIYADDPIPERLALPEGGFWQNVVTPAKSHVAESLDDFRGAFLYPRLAPQVRALSAKVPLFALWDDHEVRNNWFPGQEFDDPAYPHEHRVDVLAARARRAMWEHTPTLRDPRAPMYRSVRWGARLEVFTLDGRSYRTPNEPVPPVERFLGDEQLAWLADAVARSTATWKVIACDMPIGLVVSEPSKTGSGQAFDGIANDNGPPKGREKEIARLLGIFAERRVRNVVWITADVHYAAAHRYDPSRAVPGALPFSEFVAGPMHATSFSRKPFDDSFGPELIWASADWNTPFGSPASGEQYFGVVRIDGRTGTLTVTLVDARGRDLHVTVLRPDI</sequence>
<name>A0A0K1QBM3_9BACT</name>
<dbReference type="Gene3D" id="3.60.21.70">
    <property type="entry name" value="PhoD-like phosphatase"/>
    <property type="match status" value="1"/>
</dbReference>
<evidence type="ECO:0000259" key="2">
    <source>
        <dbReference type="Pfam" id="PF09423"/>
    </source>
</evidence>
<dbReference type="InterPro" id="IPR052900">
    <property type="entry name" value="Phospholipid_Metab_Enz"/>
</dbReference>
<dbReference type="STRING" id="1391654.AKJ09_09812"/>
<dbReference type="Proteomes" id="UP000064967">
    <property type="component" value="Chromosome"/>
</dbReference>
<evidence type="ECO:0000313" key="5">
    <source>
        <dbReference type="Proteomes" id="UP000064967"/>
    </source>
</evidence>
<proteinExistence type="predicted"/>
<dbReference type="Gene3D" id="2.60.40.380">
    <property type="entry name" value="Purple acid phosphatase-like, N-terminal"/>
    <property type="match status" value="1"/>
</dbReference>
<dbReference type="RefSeq" id="WP_146653962.1">
    <property type="nucleotide sequence ID" value="NZ_CP012333.1"/>
</dbReference>
<dbReference type="PATRIC" id="fig|1391654.3.peg.9937"/>
<gene>
    <name evidence="4" type="ORF">AKJ09_09812</name>
</gene>
<dbReference type="InterPro" id="IPR032093">
    <property type="entry name" value="PhoD_N"/>
</dbReference>
<dbReference type="EMBL" id="CP012333">
    <property type="protein sequence ID" value="AKV03149.1"/>
    <property type="molecule type" value="Genomic_DNA"/>
</dbReference>
<dbReference type="Pfam" id="PF16655">
    <property type="entry name" value="PhoD_N"/>
    <property type="match status" value="1"/>
</dbReference>
<reference evidence="4 5" key="1">
    <citation type="submission" date="2015-08" db="EMBL/GenBank/DDBJ databases">
        <authorList>
            <person name="Babu N.S."/>
            <person name="Beckwith C.J."/>
            <person name="Beseler K.G."/>
            <person name="Brison A."/>
            <person name="Carone J.V."/>
            <person name="Caskin T.P."/>
            <person name="Diamond M."/>
            <person name="Durham M.E."/>
            <person name="Foxe J.M."/>
            <person name="Go M."/>
            <person name="Henderson B.A."/>
            <person name="Jones I.B."/>
            <person name="McGettigan J.A."/>
            <person name="Micheletti S.J."/>
            <person name="Nasrallah M.E."/>
            <person name="Ortiz D."/>
            <person name="Piller C.R."/>
            <person name="Privatt S.R."/>
            <person name="Schneider S.L."/>
            <person name="Sharp S."/>
            <person name="Smith T.C."/>
            <person name="Stanton J.D."/>
            <person name="Ullery H.E."/>
            <person name="Wilson R.J."/>
            <person name="Serrano M.G."/>
            <person name="Buck G."/>
            <person name="Lee V."/>
            <person name="Wang Y."/>
            <person name="Carvalho R."/>
            <person name="Voegtly L."/>
            <person name="Shi R."/>
            <person name="Duckworth R."/>
            <person name="Johnson A."/>
            <person name="Loviza R."/>
            <person name="Walstead R."/>
            <person name="Shah Z."/>
            <person name="Kiflezghi M."/>
            <person name="Wade K."/>
            <person name="Ball S.L."/>
            <person name="Bradley K.W."/>
            <person name="Asai D.J."/>
            <person name="Bowman C.A."/>
            <person name="Russell D.A."/>
            <person name="Pope W.H."/>
            <person name="Jacobs-Sera D."/>
            <person name="Hendrix R.W."/>
            <person name="Hatfull G.F."/>
        </authorList>
    </citation>
    <scope>NUCLEOTIDE SEQUENCE [LARGE SCALE GENOMIC DNA]</scope>
    <source>
        <strain evidence="4 5">DSM 27648</strain>
    </source>
</reference>
<feature type="domain" description="Phospholipase D N-terminal" evidence="3">
    <location>
        <begin position="72"/>
        <end position="158"/>
    </location>
</feature>
<feature type="domain" description="PhoD-like phosphatase metallophosphatase" evidence="2">
    <location>
        <begin position="174"/>
        <end position="524"/>
    </location>
</feature>
<evidence type="ECO:0000259" key="3">
    <source>
        <dbReference type="Pfam" id="PF16655"/>
    </source>
</evidence>
<dbReference type="InterPro" id="IPR018946">
    <property type="entry name" value="PhoD-like_MPP"/>
</dbReference>
<dbReference type="InterPro" id="IPR029052">
    <property type="entry name" value="Metallo-depent_PP-like"/>
</dbReference>
<dbReference type="PANTHER" id="PTHR43606:SF1">
    <property type="entry name" value="PHOD-LIKE PHOSPHATASE METALLOPHOSPHATASE DOMAIN-CONTAINING PROTEIN"/>
    <property type="match status" value="1"/>
</dbReference>
<dbReference type="Pfam" id="PF09423">
    <property type="entry name" value="PhoD"/>
    <property type="match status" value="1"/>
</dbReference>
<dbReference type="KEGG" id="llu:AKJ09_09812"/>
<feature type="region of interest" description="Disordered" evidence="1">
    <location>
        <begin position="44"/>
        <end position="69"/>
    </location>
</feature>
<accession>A0A0K1QBM3</accession>
<keyword evidence="5" id="KW-1185">Reference proteome</keyword>